<dbReference type="RefSeq" id="WP_379929219.1">
    <property type="nucleotide sequence ID" value="NZ_JBHUMM010000014.1"/>
</dbReference>
<evidence type="ECO:0000313" key="4">
    <source>
        <dbReference type="EMBL" id="MFD2671745.1"/>
    </source>
</evidence>
<dbReference type="Pfam" id="PF00011">
    <property type="entry name" value="HSP20"/>
    <property type="match status" value="1"/>
</dbReference>
<evidence type="ECO:0000259" key="3">
    <source>
        <dbReference type="PROSITE" id="PS01031"/>
    </source>
</evidence>
<dbReference type="EMBL" id="JBHUMM010000014">
    <property type="protein sequence ID" value="MFD2671745.1"/>
    <property type="molecule type" value="Genomic_DNA"/>
</dbReference>
<protein>
    <submittedName>
        <fullName evidence="4">Hsp20/alpha crystallin family protein</fullName>
    </submittedName>
</protein>
<accession>A0ABW5RAW3</accession>
<evidence type="ECO:0000313" key="5">
    <source>
        <dbReference type="Proteomes" id="UP001597497"/>
    </source>
</evidence>
<evidence type="ECO:0000256" key="1">
    <source>
        <dbReference type="PROSITE-ProRule" id="PRU00285"/>
    </source>
</evidence>
<dbReference type="Proteomes" id="UP001597497">
    <property type="component" value="Unassembled WGS sequence"/>
</dbReference>
<sequence>MNPAWISMMKEFEQMVKNFEKSELHHQVVKPLVDMWSGPRVDVQDTHNGIKVLIEAEDVPAYLRKKWAVKVMDQQLFIRGERKEETLLSHYSGQGSKKQVQSFTRVIPLPFEVKAKPSSVQYDNGVVIVRFDRKASHRGDRWHSIWF</sequence>
<dbReference type="PROSITE" id="PS01031">
    <property type="entry name" value="SHSP"/>
    <property type="match status" value="1"/>
</dbReference>
<gene>
    <name evidence="4" type="ORF">ACFSUC_09015</name>
</gene>
<evidence type="ECO:0000256" key="2">
    <source>
        <dbReference type="RuleBase" id="RU003616"/>
    </source>
</evidence>
<dbReference type="Gene3D" id="2.60.40.790">
    <property type="match status" value="1"/>
</dbReference>
<comment type="caution">
    <text evidence="4">The sequence shown here is derived from an EMBL/GenBank/DDBJ whole genome shotgun (WGS) entry which is preliminary data.</text>
</comment>
<comment type="similarity">
    <text evidence="1 2">Belongs to the small heat shock protein (HSP20) family.</text>
</comment>
<feature type="domain" description="SHSP" evidence="3">
    <location>
        <begin position="32"/>
        <end position="147"/>
    </location>
</feature>
<dbReference type="InterPro" id="IPR002068">
    <property type="entry name" value="A-crystallin/Hsp20_dom"/>
</dbReference>
<dbReference type="InterPro" id="IPR008978">
    <property type="entry name" value="HSP20-like_chaperone"/>
</dbReference>
<reference evidence="5" key="1">
    <citation type="journal article" date="2019" name="Int. J. Syst. Evol. Microbiol.">
        <title>The Global Catalogue of Microorganisms (GCM) 10K type strain sequencing project: providing services to taxonomists for standard genome sequencing and annotation.</title>
        <authorList>
            <consortium name="The Broad Institute Genomics Platform"/>
            <consortium name="The Broad Institute Genome Sequencing Center for Infectious Disease"/>
            <person name="Wu L."/>
            <person name="Ma J."/>
        </authorList>
    </citation>
    <scope>NUCLEOTIDE SEQUENCE [LARGE SCALE GENOMIC DNA]</scope>
    <source>
        <strain evidence="5">KCTC 33676</strain>
    </source>
</reference>
<keyword evidence="5" id="KW-1185">Reference proteome</keyword>
<proteinExistence type="inferred from homology"/>
<dbReference type="SUPFAM" id="SSF49764">
    <property type="entry name" value="HSP20-like chaperones"/>
    <property type="match status" value="1"/>
</dbReference>
<dbReference type="CDD" id="cd06464">
    <property type="entry name" value="ACD_sHsps-like"/>
    <property type="match status" value="1"/>
</dbReference>
<name>A0ABW5RAW3_9BACL</name>
<organism evidence="4 5">
    <name type="scientific">Marinicrinis sediminis</name>
    <dbReference type="NCBI Taxonomy" id="1652465"/>
    <lineage>
        <taxon>Bacteria</taxon>
        <taxon>Bacillati</taxon>
        <taxon>Bacillota</taxon>
        <taxon>Bacilli</taxon>
        <taxon>Bacillales</taxon>
        <taxon>Paenibacillaceae</taxon>
    </lineage>
</organism>